<dbReference type="InterPro" id="IPR005592">
    <property type="entry name" value="Mono/diacylglycerol_lipase_N"/>
</dbReference>
<dbReference type="InterPro" id="IPR002921">
    <property type="entry name" value="Fungal_lipase-type"/>
</dbReference>
<dbReference type="SUPFAM" id="SSF53474">
    <property type="entry name" value="alpha/beta-Hydrolases"/>
    <property type="match status" value="1"/>
</dbReference>
<dbReference type="InterPro" id="IPR029058">
    <property type="entry name" value="AB_hydrolase_fold"/>
</dbReference>
<dbReference type="OrthoDB" id="426718at2759"/>
<dbReference type="PANTHER" id="PTHR46640:SF1">
    <property type="entry name" value="FUNGAL LIPASE-LIKE DOMAIN-CONTAINING PROTEIN-RELATED"/>
    <property type="match status" value="1"/>
</dbReference>
<protein>
    <submittedName>
        <fullName evidence="5">Alpha/beta-hydrolase</fullName>
    </submittedName>
</protein>
<evidence type="ECO:0000256" key="1">
    <source>
        <dbReference type="ARBA" id="ARBA00022729"/>
    </source>
</evidence>
<dbReference type="PANTHER" id="PTHR46640">
    <property type="entry name" value="TRIACYLGLYCEROL LIPASE, PUTATIVE (AFU_ORTHOLOGUE AFUA_6G06510)-RELATED"/>
    <property type="match status" value="1"/>
</dbReference>
<feature type="domain" description="Mono-/di-acylglycerol lipase N-terminal" evidence="4">
    <location>
        <begin position="2"/>
        <end position="42"/>
    </location>
</feature>
<evidence type="ECO:0000259" key="4">
    <source>
        <dbReference type="Pfam" id="PF03893"/>
    </source>
</evidence>
<dbReference type="Gene3D" id="3.40.50.1820">
    <property type="entry name" value="alpha/beta hydrolase"/>
    <property type="match status" value="1"/>
</dbReference>
<comment type="caution">
    <text evidence="5">The sequence shown here is derived from an EMBL/GenBank/DDBJ whole genome shotgun (WGS) entry which is preliminary data.</text>
</comment>
<sequence>MFNSLNLYEQYSAAAYCPNNNDASNTQITCPAKNCPLVQSAKAMSTDEFENTPDTDTTGFVAYDETNKVTVVSFRGSRSLANFVTDVNFPLDNTDICTGCKVHRGFLQSWNEIRSNILAAAKSAADANKCSLVVTGHSLGAAIATLCAAELRKAGYNVALYTYGSPRVGNPAFANFVTAQAGGNYRVTHTNDPVPHLPLSAMGFQHVGPEYYINTGNLLPVSASNVQMLQGVNNILGNTAQIFTDIASHLWYFNGICNCGAGLDVSGL</sequence>
<keyword evidence="6" id="KW-1185">Reference proteome</keyword>
<dbReference type="GO" id="GO:0016787">
    <property type="term" value="F:hydrolase activity"/>
    <property type="evidence" value="ECO:0007669"/>
    <property type="project" value="UniProtKB-KW"/>
</dbReference>
<evidence type="ECO:0000313" key="6">
    <source>
        <dbReference type="Proteomes" id="UP000799772"/>
    </source>
</evidence>
<feature type="domain" description="Fungal lipase-type" evidence="3">
    <location>
        <begin position="71"/>
        <end position="199"/>
    </location>
</feature>
<dbReference type="GO" id="GO:0016042">
    <property type="term" value="P:lipid catabolic process"/>
    <property type="evidence" value="ECO:0007669"/>
    <property type="project" value="InterPro"/>
</dbReference>
<accession>A0A9P4IHV9</accession>
<gene>
    <name evidence="5" type="ORF">NA57DRAFT_75014</name>
</gene>
<dbReference type="CDD" id="cd00519">
    <property type="entry name" value="Lipase_3"/>
    <property type="match status" value="1"/>
</dbReference>
<evidence type="ECO:0000259" key="3">
    <source>
        <dbReference type="Pfam" id="PF01764"/>
    </source>
</evidence>
<evidence type="ECO:0000256" key="2">
    <source>
        <dbReference type="ARBA" id="ARBA00022801"/>
    </source>
</evidence>
<dbReference type="Proteomes" id="UP000799772">
    <property type="component" value="Unassembled WGS sequence"/>
</dbReference>
<dbReference type="EMBL" id="ML978125">
    <property type="protein sequence ID" value="KAF2099514.1"/>
    <property type="molecule type" value="Genomic_DNA"/>
</dbReference>
<keyword evidence="1" id="KW-0732">Signal</keyword>
<dbReference type="InterPro" id="IPR051299">
    <property type="entry name" value="AB_hydrolase_lip/est"/>
</dbReference>
<name>A0A9P4IHV9_9PEZI</name>
<reference evidence="5" key="1">
    <citation type="journal article" date="2020" name="Stud. Mycol.">
        <title>101 Dothideomycetes genomes: a test case for predicting lifestyles and emergence of pathogens.</title>
        <authorList>
            <person name="Haridas S."/>
            <person name="Albert R."/>
            <person name="Binder M."/>
            <person name="Bloem J."/>
            <person name="Labutti K."/>
            <person name="Salamov A."/>
            <person name="Andreopoulos B."/>
            <person name="Baker S."/>
            <person name="Barry K."/>
            <person name="Bills G."/>
            <person name="Bluhm B."/>
            <person name="Cannon C."/>
            <person name="Castanera R."/>
            <person name="Culley D."/>
            <person name="Daum C."/>
            <person name="Ezra D."/>
            <person name="Gonzalez J."/>
            <person name="Henrissat B."/>
            <person name="Kuo A."/>
            <person name="Liang C."/>
            <person name="Lipzen A."/>
            <person name="Lutzoni F."/>
            <person name="Magnuson J."/>
            <person name="Mondo S."/>
            <person name="Nolan M."/>
            <person name="Ohm R."/>
            <person name="Pangilinan J."/>
            <person name="Park H.-J."/>
            <person name="Ramirez L."/>
            <person name="Alfaro M."/>
            <person name="Sun H."/>
            <person name="Tritt A."/>
            <person name="Yoshinaga Y."/>
            <person name="Zwiers L.-H."/>
            <person name="Turgeon B."/>
            <person name="Goodwin S."/>
            <person name="Spatafora J."/>
            <person name="Crous P."/>
            <person name="Grigoriev I."/>
        </authorList>
    </citation>
    <scope>NUCLEOTIDE SEQUENCE</scope>
    <source>
        <strain evidence="5">CBS 133067</strain>
    </source>
</reference>
<evidence type="ECO:0000313" key="5">
    <source>
        <dbReference type="EMBL" id="KAF2099514.1"/>
    </source>
</evidence>
<proteinExistence type="predicted"/>
<dbReference type="AlphaFoldDB" id="A0A9P4IHV9"/>
<dbReference type="Pfam" id="PF03893">
    <property type="entry name" value="Lipase3_N"/>
    <property type="match status" value="1"/>
</dbReference>
<organism evidence="5 6">
    <name type="scientific">Rhizodiscina lignyota</name>
    <dbReference type="NCBI Taxonomy" id="1504668"/>
    <lineage>
        <taxon>Eukaryota</taxon>
        <taxon>Fungi</taxon>
        <taxon>Dikarya</taxon>
        <taxon>Ascomycota</taxon>
        <taxon>Pezizomycotina</taxon>
        <taxon>Dothideomycetes</taxon>
        <taxon>Pleosporomycetidae</taxon>
        <taxon>Aulographales</taxon>
        <taxon>Rhizodiscinaceae</taxon>
        <taxon>Rhizodiscina</taxon>
    </lineage>
</organism>
<keyword evidence="2" id="KW-0378">Hydrolase</keyword>
<dbReference type="Pfam" id="PF01764">
    <property type="entry name" value="Lipase_3"/>
    <property type="match status" value="1"/>
</dbReference>